<evidence type="ECO:0000259" key="1">
    <source>
        <dbReference type="Pfam" id="PF01935"/>
    </source>
</evidence>
<dbReference type="PANTHER" id="PTHR42957">
    <property type="entry name" value="HELICASE MJ1565-RELATED"/>
    <property type="match status" value="1"/>
</dbReference>
<dbReference type="SUPFAM" id="SSF52540">
    <property type="entry name" value="P-loop containing nucleoside triphosphate hydrolases"/>
    <property type="match status" value="1"/>
</dbReference>
<dbReference type="EMBL" id="NTFS01000012">
    <property type="protein sequence ID" value="PAX60371.1"/>
    <property type="molecule type" value="Genomic_DNA"/>
</dbReference>
<accession>A0A2A2TPD2</accession>
<reference evidence="2 3" key="1">
    <citation type="submission" date="2017-08" db="EMBL/GenBank/DDBJ databases">
        <title>Draft genome sequence of filamentous cyanobacterium Calothrix elsteri CCALA 953.</title>
        <authorList>
            <person name="Gagunashvili A.N."/>
            <person name="Elster J."/>
            <person name="Andresson O.S."/>
        </authorList>
    </citation>
    <scope>NUCLEOTIDE SEQUENCE [LARGE SCALE GENOMIC DNA]</scope>
    <source>
        <strain evidence="2 3">CCALA 953</strain>
    </source>
</reference>
<dbReference type="InterPro" id="IPR002789">
    <property type="entry name" value="HerA_central"/>
</dbReference>
<dbReference type="Gene3D" id="3.40.50.300">
    <property type="entry name" value="P-loop containing nucleotide triphosphate hydrolases"/>
    <property type="match status" value="2"/>
</dbReference>
<proteinExistence type="predicted"/>
<keyword evidence="3" id="KW-1185">Reference proteome</keyword>
<evidence type="ECO:0000313" key="3">
    <source>
        <dbReference type="Proteomes" id="UP000218238"/>
    </source>
</evidence>
<dbReference type="Pfam" id="PF01935">
    <property type="entry name" value="DUF87"/>
    <property type="match status" value="1"/>
</dbReference>
<sequence length="698" mass="79666">MASELDKAFQEDQDKSTEKTAKEIFAKIIQTKQYVGEIFSISYETALVQIHDHYRQQVGGIPSLSFLIATRISPEKSIDYKTEDASVLLLRVMDAAPLPNAPEAERVRVEAAQRASGEDIHWDSPDMMDGHTYNLLSFAGVKCKVIGTFFLDQASEMEPDDSLVLRFGSDISNYYPNRGLKVYKPNSKALSLIVNYREPDRKKQQTNQSVIVGKIRYASTNRSFQGVSDVEVELLPEDLLGQKTALFGMTRTGKSNTTKIILQSIFNLRFSNEHPLRIGQIVFDPNGEYANENEQDTNQQKNPSAIKNVWKSNTSGKEEDVVTYGILPHPNDPKRKLMLLNFFVEGNLQIGKEIIDSTLVADGSKYIQNFRQVVFESPDPSDRSAMARYKRRVLVYRALLKKAGFETPQNLQPDTKSLFNKELISKLEIPAEATDNANYESAAKILQKANPTWSELATAFEYLYNFMTDKGSSYQEFENWYITERPKASGDPWADEDLKKLLEMFVRPNGSRQIGKVRNQHTSNTTTDYAVEIYQHLKDGKLVIIDQSSGEPDINKSSADRLMWHIFHENQSLFRQGEKNIPEIIVYLEEAHNLLPAGTDMDLKDVWVRTAKEGAKYHIGMVYATQEVSSIQKNILKNTANWFIGHLNNTDETRELRKYYDFEDFESSIRRAQDKGFIRVKTLSNLFVIPVQIKKFEV</sequence>
<feature type="domain" description="Helicase HerA central" evidence="1">
    <location>
        <begin position="228"/>
        <end position="455"/>
    </location>
</feature>
<dbReference type="InterPro" id="IPR027417">
    <property type="entry name" value="P-loop_NTPase"/>
</dbReference>
<dbReference type="RefSeq" id="WP_095720098.1">
    <property type="nucleotide sequence ID" value="NZ_NTFS01000012.1"/>
</dbReference>
<dbReference type="Proteomes" id="UP000218238">
    <property type="component" value="Unassembled WGS sequence"/>
</dbReference>
<organism evidence="2 3">
    <name type="scientific">Brunnivagina elsteri CCALA 953</name>
    <dbReference type="NCBI Taxonomy" id="987040"/>
    <lineage>
        <taxon>Bacteria</taxon>
        <taxon>Bacillati</taxon>
        <taxon>Cyanobacteriota</taxon>
        <taxon>Cyanophyceae</taxon>
        <taxon>Nostocales</taxon>
        <taxon>Calotrichaceae</taxon>
        <taxon>Brunnivagina</taxon>
    </lineage>
</organism>
<comment type="caution">
    <text evidence="2">The sequence shown here is derived from an EMBL/GenBank/DDBJ whole genome shotgun (WGS) entry which is preliminary data.</text>
</comment>
<evidence type="ECO:0000313" key="2">
    <source>
        <dbReference type="EMBL" id="PAX60371.1"/>
    </source>
</evidence>
<dbReference type="InterPro" id="IPR008571">
    <property type="entry name" value="HerA-like"/>
</dbReference>
<dbReference type="PANTHER" id="PTHR42957:SF1">
    <property type="entry name" value="HELICASE MJ1565-RELATED"/>
    <property type="match status" value="1"/>
</dbReference>
<gene>
    <name evidence="2" type="ORF">CK510_02045</name>
</gene>
<dbReference type="OrthoDB" id="9806951at2"/>
<dbReference type="AlphaFoldDB" id="A0A2A2TPD2"/>
<protein>
    <recommendedName>
        <fullName evidence="1">Helicase HerA central domain-containing protein</fullName>
    </recommendedName>
</protein>
<name>A0A2A2TPD2_9CYAN</name>